<organism evidence="3 4">
    <name type="scientific">Sphaerotilus mobilis</name>
    <dbReference type="NCBI Taxonomy" id="47994"/>
    <lineage>
        <taxon>Bacteria</taxon>
        <taxon>Pseudomonadati</taxon>
        <taxon>Pseudomonadota</taxon>
        <taxon>Betaproteobacteria</taxon>
        <taxon>Burkholderiales</taxon>
        <taxon>Sphaerotilaceae</taxon>
        <taxon>Sphaerotilus</taxon>
    </lineage>
</organism>
<sequence>MNTHILRSCAAAALASACLLLSACGDSSTLPDVPVATAETSPAVAINLVQDVAATSDAQSDSSEPLAVPDTLAVDDSGEPRAVN</sequence>
<keyword evidence="2" id="KW-0732">Signal</keyword>
<feature type="signal peptide" evidence="2">
    <location>
        <begin position="1"/>
        <end position="23"/>
    </location>
</feature>
<evidence type="ECO:0008006" key="5">
    <source>
        <dbReference type="Google" id="ProtNLM"/>
    </source>
</evidence>
<evidence type="ECO:0000313" key="4">
    <source>
        <dbReference type="Proteomes" id="UP000293433"/>
    </source>
</evidence>
<dbReference type="Proteomes" id="UP000293433">
    <property type="component" value="Unassembled WGS sequence"/>
</dbReference>
<comment type="caution">
    <text evidence="3">The sequence shown here is derived from an EMBL/GenBank/DDBJ whole genome shotgun (WGS) entry which is preliminary data.</text>
</comment>
<proteinExistence type="predicted"/>
<accession>A0A4Q7LH35</accession>
<dbReference type="PROSITE" id="PS51257">
    <property type="entry name" value="PROKAR_LIPOPROTEIN"/>
    <property type="match status" value="1"/>
</dbReference>
<evidence type="ECO:0000313" key="3">
    <source>
        <dbReference type="EMBL" id="RZS53381.1"/>
    </source>
</evidence>
<gene>
    <name evidence="3" type="ORF">EV685_3009</name>
</gene>
<dbReference type="EMBL" id="SGWV01000010">
    <property type="protein sequence ID" value="RZS53381.1"/>
    <property type="molecule type" value="Genomic_DNA"/>
</dbReference>
<feature type="region of interest" description="Disordered" evidence="1">
    <location>
        <begin position="56"/>
        <end position="84"/>
    </location>
</feature>
<reference evidence="3 4" key="1">
    <citation type="submission" date="2019-02" db="EMBL/GenBank/DDBJ databases">
        <title>Genomic Encyclopedia of Type Strains, Phase IV (KMG-IV): sequencing the most valuable type-strain genomes for metagenomic binning, comparative biology and taxonomic classification.</title>
        <authorList>
            <person name="Goeker M."/>
        </authorList>
    </citation>
    <scope>NUCLEOTIDE SEQUENCE [LARGE SCALE GENOMIC DNA]</scope>
    <source>
        <strain evidence="3 4">DSM 10617</strain>
    </source>
</reference>
<evidence type="ECO:0000256" key="1">
    <source>
        <dbReference type="SAM" id="MobiDB-lite"/>
    </source>
</evidence>
<keyword evidence="4" id="KW-1185">Reference proteome</keyword>
<name>A0A4Q7LH35_9BURK</name>
<feature type="chain" id="PRO_5020272187" description="Lipoprotein" evidence="2">
    <location>
        <begin position="24"/>
        <end position="84"/>
    </location>
</feature>
<dbReference type="RefSeq" id="WP_130482821.1">
    <property type="nucleotide sequence ID" value="NZ_SGWV01000010.1"/>
</dbReference>
<protein>
    <recommendedName>
        <fullName evidence="5">Lipoprotein</fullName>
    </recommendedName>
</protein>
<evidence type="ECO:0000256" key="2">
    <source>
        <dbReference type="SAM" id="SignalP"/>
    </source>
</evidence>
<dbReference type="AlphaFoldDB" id="A0A4Q7LH35"/>